<evidence type="ECO:0000313" key="2">
    <source>
        <dbReference type="EMBL" id="MFC5655089.1"/>
    </source>
</evidence>
<name>A0ABW0WDK3_STRNO</name>
<evidence type="ECO:0000256" key="1">
    <source>
        <dbReference type="SAM" id="MobiDB-lite"/>
    </source>
</evidence>
<protein>
    <submittedName>
        <fullName evidence="2">Uncharacterized protein</fullName>
    </submittedName>
</protein>
<feature type="region of interest" description="Disordered" evidence="1">
    <location>
        <begin position="105"/>
        <end position="126"/>
    </location>
</feature>
<keyword evidence="3" id="KW-1185">Reference proteome</keyword>
<proteinExistence type="predicted"/>
<accession>A0ABW0WDK3</accession>
<comment type="caution">
    <text evidence="2">The sequence shown here is derived from an EMBL/GenBank/DDBJ whole genome shotgun (WGS) entry which is preliminary data.</text>
</comment>
<organism evidence="2 3">
    <name type="scientific">Streptomyces nogalater</name>
    <dbReference type="NCBI Taxonomy" id="38314"/>
    <lineage>
        <taxon>Bacteria</taxon>
        <taxon>Bacillati</taxon>
        <taxon>Actinomycetota</taxon>
        <taxon>Actinomycetes</taxon>
        <taxon>Kitasatosporales</taxon>
        <taxon>Streptomycetaceae</taxon>
        <taxon>Streptomyces</taxon>
    </lineage>
</organism>
<reference evidence="3" key="1">
    <citation type="journal article" date="2019" name="Int. J. Syst. Evol. Microbiol.">
        <title>The Global Catalogue of Microorganisms (GCM) 10K type strain sequencing project: providing services to taxonomists for standard genome sequencing and annotation.</title>
        <authorList>
            <consortium name="The Broad Institute Genomics Platform"/>
            <consortium name="The Broad Institute Genome Sequencing Center for Infectious Disease"/>
            <person name="Wu L."/>
            <person name="Ma J."/>
        </authorList>
    </citation>
    <scope>NUCLEOTIDE SEQUENCE [LARGE SCALE GENOMIC DNA]</scope>
    <source>
        <strain evidence="3">KCTC 5701</strain>
    </source>
</reference>
<dbReference type="EMBL" id="JBHSOE010000007">
    <property type="protein sequence ID" value="MFC5655089.1"/>
    <property type="molecule type" value="Genomic_DNA"/>
</dbReference>
<dbReference type="Proteomes" id="UP001596065">
    <property type="component" value="Unassembled WGS sequence"/>
</dbReference>
<gene>
    <name evidence="2" type="ORF">ACFP3J_06245</name>
</gene>
<dbReference type="RefSeq" id="WP_344352320.1">
    <property type="nucleotide sequence ID" value="NZ_BAAASM010000059.1"/>
</dbReference>
<sequence length="143" mass="15626">MTTWGLITETTTGSGESKHTEVRVLVHFIGSRAEALAELERRARSYSPEHPRFPKRRRLLRDGDGFLLVVDGAMQSFLTRFTVAELLEDSDAPVGNSGAPVANRAVTATSMAPGAPETMTGEVERYDDGVPVKPAWLGRRDLS</sequence>
<evidence type="ECO:0000313" key="3">
    <source>
        <dbReference type="Proteomes" id="UP001596065"/>
    </source>
</evidence>